<keyword evidence="4" id="KW-0804">Transcription</keyword>
<dbReference type="GO" id="GO:0003677">
    <property type="term" value="F:DNA binding"/>
    <property type="evidence" value="ECO:0007669"/>
    <property type="project" value="UniProtKB-KW"/>
</dbReference>
<dbReference type="CDD" id="cd08422">
    <property type="entry name" value="PBP2_CrgA_like"/>
    <property type="match status" value="1"/>
</dbReference>
<organism evidence="7">
    <name type="scientific">Klebsiella pneumoniae</name>
    <dbReference type="NCBI Taxonomy" id="573"/>
    <lineage>
        <taxon>Bacteria</taxon>
        <taxon>Pseudomonadati</taxon>
        <taxon>Pseudomonadota</taxon>
        <taxon>Gammaproteobacteria</taxon>
        <taxon>Enterobacterales</taxon>
        <taxon>Enterobacteriaceae</taxon>
        <taxon>Klebsiella/Raoultella group</taxon>
        <taxon>Klebsiella</taxon>
        <taxon>Klebsiella pneumoniae complex</taxon>
    </lineage>
</organism>
<reference evidence="7" key="1">
    <citation type="submission" date="2019-10" db="EMBL/GenBank/DDBJ databases">
        <title>Molecular typing, antibiotic resistance determination and virulence profiling for 36 multidrug-resistant clinical Klebsiella pneumoniae isolates using second- and third-generation sequencing.</title>
        <authorList>
            <person name="Shelenkov A."/>
            <person name="Mikhaylova Y."/>
            <person name="Yanushevich Y."/>
            <person name="Samoilov A."/>
            <person name="Petrova L."/>
            <person name="Fomina V."/>
            <person name="Gusarov V."/>
            <person name="Zamyatin M."/>
            <person name="Shagin D."/>
        </authorList>
    </citation>
    <scope>NUCLEOTIDE SEQUENCE [LARGE SCALE GENOMIC DNA]</scope>
    <source>
        <strain evidence="7">CriePir115</strain>
    </source>
</reference>
<keyword evidence="3" id="KW-0238">DNA-binding</keyword>
<feature type="domain" description="HTH lysR-type" evidence="6">
    <location>
        <begin position="16"/>
        <end position="73"/>
    </location>
</feature>
<dbReference type="AlphaFoldDB" id="A0A9J6S5U9"/>
<keyword evidence="2" id="KW-0805">Transcription regulation</keyword>
<dbReference type="PANTHER" id="PTHR30537">
    <property type="entry name" value="HTH-TYPE TRANSCRIPTIONAL REGULATOR"/>
    <property type="match status" value="1"/>
</dbReference>
<protein>
    <submittedName>
        <fullName evidence="7">LysR family transcriptional regulator</fullName>
    </submittedName>
</protein>
<evidence type="ECO:0000259" key="6">
    <source>
        <dbReference type="PROSITE" id="PS50931"/>
    </source>
</evidence>
<sequence length="315" mass="34624">MRAAKVPKRNPLTSELDLRAIRIFVAVAEAGSFVAGGASVGLTRSAAGKALSRLEDYLGTRLFHRTTRRLSLTTEGHEFYSRCLQIIEDVQEAEASIRHDHPLPRGTLRLTVSEGYGKAIVIPFLGSLLATSPELSVEVNFTDRIVDLVEEGFDLAIRVGEGVTSTEYVTQVIARARPRLYAAPGYLEKLGVPLSTSGLEKHQRLIYGLGTTTTAWNFIDKEGQSVSVNGRIHARFDSGDAIRVAATEGMGIGLLPPFVVARELNEGKLVEVLPSISAAELAVHVIYPSRRYLPARIRTFIDEFRKYLNSKESEF</sequence>
<evidence type="ECO:0000256" key="1">
    <source>
        <dbReference type="ARBA" id="ARBA00009437"/>
    </source>
</evidence>
<dbReference type="Gene3D" id="1.10.10.10">
    <property type="entry name" value="Winged helix-like DNA-binding domain superfamily/Winged helix DNA-binding domain"/>
    <property type="match status" value="1"/>
</dbReference>
<proteinExistence type="inferred from homology"/>
<keyword evidence="5" id="KW-1133">Transmembrane helix</keyword>
<comment type="similarity">
    <text evidence="1">Belongs to the LysR transcriptional regulatory family.</text>
</comment>
<evidence type="ECO:0000256" key="4">
    <source>
        <dbReference type="ARBA" id="ARBA00023163"/>
    </source>
</evidence>
<dbReference type="FunFam" id="1.10.10.10:FF:000001">
    <property type="entry name" value="LysR family transcriptional regulator"/>
    <property type="match status" value="1"/>
</dbReference>
<evidence type="ECO:0000256" key="3">
    <source>
        <dbReference type="ARBA" id="ARBA00023125"/>
    </source>
</evidence>
<dbReference type="Pfam" id="PF03466">
    <property type="entry name" value="LysR_substrate"/>
    <property type="match status" value="1"/>
</dbReference>
<dbReference type="PANTHER" id="PTHR30537:SF5">
    <property type="entry name" value="HTH-TYPE TRANSCRIPTIONAL ACTIVATOR TTDR-RELATED"/>
    <property type="match status" value="1"/>
</dbReference>
<feature type="transmembrane region" description="Helical" evidence="5">
    <location>
        <begin position="21"/>
        <end position="42"/>
    </location>
</feature>
<dbReference type="Gene3D" id="3.40.190.290">
    <property type="match status" value="1"/>
</dbReference>
<dbReference type="RefSeq" id="WP_135699611.1">
    <property type="nucleotide sequence ID" value="NZ_CAXOCO010000029.1"/>
</dbReference>
<dbReference type="GO" id="GO:0003700">
    <property type="term" value="F:DNA-binding transcription factor activity"/>
    <property type="evidence" value="ECO:0007669"/>
    <property type="project" value="InterPro"/>
</dbReference>
<keyword evidence="5" id="KW-0472">Membrane</keyword>
<evidence type="ECO:0000256" key="2">
    <source>
        <dbReference type="ARBA" id="ARBA00023015"/>
    </source>
</evidence>
<dbReference type="InterPro" id="IPR005119">
    <property type="entry name" value="LysR_subst-bd"/>
</dbReference>
<dbReference type="PROSITE" id="PS50931">
    <property type="entry name" value="HTH_LYSR"/>
    <property type="match status" value="1"/>
</dbReference>
<name>A0A9J6S5U9_KLEPN</name>
<accession>A0A9J6S5U9</accession>
<dbReference type="InterPro" id="IPR000847">
    <property type="entry name" value="LysR_HTH_N"/>
</dbReference>
<comment type="caution">
    <text evidence="7">The sequence shown here is derived from an EMBL/GenBank/DDBJ whole genome shotgun (WGS) entry which is preliminary data.</text>
</comment>
<dbReference type="Pfam" id="PF00126">
    <property type="entry name" value="HTH_1"/>
    <property type="match status" value="1"/>
</dbReference>
<dbReference type="InterPro" id="IPR058163">
    <property type="entry name" value="LysR-type_TF_proteobact-type"/>
</dbReference>
<dbReference type="InterPro" id="IPR036390">
    <property type="entry name" value="WH_DNA-bd_sf"/>
</dbReference>
<evidence type="ECO:0000256" key="5">
    <source>
        <dbReference type="SAM" id="Phobius"/>
    </source>
</evidence>
<dbReference type="InterPro" id="IPR036388">
    <property type="entry name" value="WH-like_DNA-bd_sf"/>
</dbReference>
<gene>
    <name evidence="7" type="ORF">GJJ18_23645</name>
</gene>
<dbReference type="SUPFAM" id="SSF46785">
    <property type="entry name" value="Winged helix' DNA-binding domain"/>
    <property type="match status" value="1"/>
</dbReference>
<dbReference type="EMBL" id="WJWF01000032">
    <property type="protein sequence ID" value="MRL38410.1"/>
    <property type="molecule type" value="Genomic_DNA"/>
</dbReference>
<keyword evidence="5" id="KW-0812">Transmembrane</keyword>
<dbReference type="SUPFAM" id="SSF53850">
    <property type="entry name" value="Periplasmic binding protein-like II"/>
    <property type="match status" value="1"/>
</dbReference>
<evidence type="ECO:0000313" key="7">
    <source>
        <dbReference type="EMBL" id="MRL38410.1"/>
    </source>
</evidence>